<evidence type="ECO:0000259" key="3">
    <source>
        <dbReference type="Pfam" id="PF13505"/>
    </source>
</evidence>
<dbReference type="InterPro" id="IPR027385">
    <property type="entry name" value="Beta-barrel_OMP"/>
</dbReference>
<name>A0ABV7ML59_9HYPH</name>
<sequence length="230" mass="24259">MKLRLLAGVSTMALALGWSSAYAADALVDVPRAEDLWYVTLFGGASFANDVKTDFNDGVGGLPGGEVSLDLDTGFVIGGAFGRRINDVFRVEGELSYARYKASEYSYSGSGNYPASGNLSATYLLANVWADVAHIGGAKLYVGGGIGAAYVTADTNFFLPEFGYGHGGWGFAGQVGAGVTYAVTQNVDLDFGYRFKAVSEVDFDDKFSGGTDANGKLYSHNVQLGVSYKF</sequence>
<feature type="domain" description="Outer membrane protein beta-barrel" evidence="3">
    <location>
        <begin position="13"/>
        <end position="230"/>
    </location>
</feature>
<feature type="signal peptide" evidence="2">
    <location>
        <begin position="1"/>
        <end position="23"/>
    </location>
</feature>
<organism evidence="4 5">
    <name type="scientific">Mesorhizobium cantuariense</name>
    <dbReference type="NCBI Taxonomy" id="1300275"/>
    <lineage>
        <taxon>Bacteria</taxon>
        <taxon>Pseudomonadati</taxon>
        <taxon>Pseudomonadota</taxon>
        <taxon>Alphaproteobacteria</taxon>
        <taxon>Hyphomicrobiales</taxon>
        <taxon>Phyllobacteriaceae</taxon>
        <taxon>Mesorhizobium</taxon>
    </lineage>
</organism>
<protein>
    <submittedName>
        <fullName evidence="4">Outer membrane protein</fullName>
    </submittedName>
</protein>
<feature type="chain" id="PRO_5045061897" evidence="2">
    <location>
        <begin position="24"/>
        <end position="230"/>
    </location>
</feature>
<evidence type="ECO:0000256" key="2">
    <source>
        <dbReference type="SAM" id="SignalP"/>
    </source>
</evidence>
<evidence type="ECO:0000313" key="4">
    <source>
        <dbReference type="EMBL" id="MFC3322608.1"/>
    </source>
</evidence>
<gene>
    <name evidence="4" type="ORF">ACFOJ9_12555</name>
</gene>
<dbReference type="InterPro" id="IPR011250">
    <property type="entry name" value="OMP/PagP_B-barrel"/>
</dbReference>
<dbReference type="EMBL" id="JBHRVD010000001">
    <property type="protein sequence ID" value="MFC3322608.1"/>
    <property type="molecule type" value="Genomic_DNA"/>
</dbReference>
<dbReference type="RefSeq" id="WP_378979165.1">
    <property type="nucleotide sequence ID" value="NZ_JBHRVD010000001.1"/>
</dbReference>
<dbReference type="SUPFAM" id="SSF56925">
    <property type="entry name" value="OMPA-like"/>
    <property type="match status" value="1"/>
</dbReference>
<comment type="caution">
    <text evidence="4">The sequence shown here is derived from an EMBL/GenBank/DDBJ whole genome shotgun (WGS) entry which is preliminary data.</text>
</comment>
<dbReference type="Gene3D" id="2.40.160.20">
    <property type="match status" value="1"/>
</dbReference>
<dbReference type="Pfam" id="PF13505">
    <property type="entry name" value="OMP_b-brl"/>
    <property type="match status" value="1"/>
</dbReference>
<proteinExistence type="predicted"/>
<reference evidence="5" key="1">
    <citation type="journal article" date="2019" name="Int. J. Syst. Evol. Microbiol.">
        <title>The Global Catalogue of Microorganisms (GCM) 10K type strain sequencing project: providing services to taxonomists for standard genome sequencing and annotation.</title>
        <authorList>
            <consortium name="The Broad Institute Genomics Platform"/>
            <consortium name="The Broad Institute Genome Sequencing Center for Infectious Disease"/>
            <person name="Wu L."/>
            <person name="Ma J."/>
        </authorList>
    </citation>
    <scope>NUCLEOTIDE SEQUENCE [LARGE SCALE GENOMIC DNA]</scope>
    <source>
        <strain evidence="5">ICMP 19515</strain>
    </source>
</reference>
<dbReference type="Proteomes" id="UP001595648">
    <property type="component" value="Unassembled WGS sequence"/>
</dbReference>
<accession>A0ABV7ML59</accession>
<evidence type="ECO:0000313" key="5">
    <source>
        <dbReference type="Proteomes" id="UP001595648"/>
    </source>
</evidence>
<keyword evidence="1 2" id="KW-0732">Signal</keyword>
<keyword evidence="5" id="KW-1185">Reference proteome</keyword>
<evidence type="ECO:0000256" key="1">
    <source>
        <dbReference type="ARBA" id="ARBA00022729"/>
    </source>
</evidence>